<dbReference type="GO" id="GO:0051538">
    <property type="term" value="F:3 iron, 4 sulfur cluster binding"/>
    <property type="evidence" value="ECO:0007669"/>
    <property type="project" value="UniProtKB-KW"/>
</dbReference>
<evidence type="ECO:0000313" key="22">
    <source>
        <dbReference type="EMBL" id="MBK4733804.1"/>
    </source>
</evidence>
<dbReference type="SUPFAM" id="SSF69336">
    <property type="entry name" value="Alpha subunit of glutamate synthase, C-terminal domain"/>
    <property type="match status" value="1"/>
</dbReference>
<dbReference type="InterPro" id="IPR013785">
    <property type="entry name" value="Aldolase_TIM"/>
</dbReference>
<dbReference type="InterPro" id="IPR017932">
    <property type="entry name" value="GATase_2_dom"/>
</dbReference>
<dbReference type="InterPro" id="IPR002489">
    <property type="entry name" value="Glu_synth_asu_C"/>
</dbReference>
<reference evidence="22" key="1">
    <citation type="submission" date="2021-01" db="EMBL/GenBank/DDBJ databases">
        <title>Genome sequence of strain Noviherbaspirillum sp. DKR-6.</title>
        <authorList>
            <person name="Chaudhary D.K."/>
        </authorList>
    </citation>
    <scope>NUCLEOTIDE SEQUENCE</scope>
    <source>
        <strain evidence="22">DKR-6</strain>
    </source>
</reference>
<dbReference type="SUPFAM" id="SSF51395">
    <property type="entry name" value="FMN-linked oxidoreductases"/>
    <property type="match status" value="1"/>
</dbReference>
<dbReference type="FunFam" id="2.160.20.60:FF:000001">
    <property type="entry name" value="Glutamate synthase, large subunit"/>
    <property type="match status" value="1"/>
</dbReference>
<evidence type="ECO:0000256" key="13">
    <source>
        <dbReference type="ARBA" id="ARBA00023004"/>
    </source>
</evidence>
<evidence type="ECO:0000256" key="8">
    <source>
        <dbReference type="ARBA" id="ARBA00022643"/>
    </source>
</evidence>
<feature type="domain" description="Glutamine amidotransferase type-2" evidence="21">
    <location>
        <begin position="16"/>
        <end position="416"/>
    </location>
</feature>
<evidence type="ECO:0000256" key="3">
    <source>
        <dbReference type="ARBA" id="ARBA00001974"/>
    </source>
</evidence>
<evidence type="ECO:0000256" key="4">
    <source>
        <dbReference type="ARBA" id="ARBA00009716"/>
    </source>
</evidence>
<dbReference type="InterPro" id="IPR006982">
    <property type="entry name" value="Glu_synth_centr_N"/>
</dbReference>
<gene>
    <name evidence="22" type="ORF">JJB74_04175</name>
</gene>
<dbReference type="EC" id="1.4.1.13" evidence="5"/>
<evidence type="ECO:0000256" key="19">
    <source>
        <dbReference type="ARBA" id="ARBA00072108"/>
    </source>
</evidence>
<keyword evidence="9" id="KW-0479">Metal-binding</keyword>
<dbReference type="Gene3D" id="3.60.20.10">
    <property type="entry name" value="Glutamine Phosphoribosylpyrophosphate, subunit 1, domain 1"/>
    <property type="match status" value="1"/>
</dbReference>
<dbReference type="PROSITE" id="PS51278">
    <property type="entry name" value="GATASE_TYPE_2"/>
    <property type="match status" value="1"/>
</dbReference>
<dbReference type="CDD" id="cd00713">
    <property type="entry name" value="GltS"/>
    <property type="match status" value="1"/>
</dbReference>
<evidence type="ECO:0000256" key="15">
    <source>
        <dbReference type="ARBA" id="ARBA00023164"/>
    </source>
</evidence>
<keyword evidence="8" id="KW-0288">FMN</keyword>
<dbReference type="Pfam" id="PF01493">
    <property type="entry name" value="GXGXG"/>
    <property type="match status" value="1"/>
</dbReference>
<dbReference type="GO" id="GO:0019676">
    <property type="term" value="P:ammonia assimilation cycle"/>
    <property type="evidence" value="ECO:0007669"/>
    <property type="project" value="TreeGrafter"/>
</dbReference>
<comment type="caution">
    <text evidence="22">The sequence shown here is derived from an EMBL/GenBank/DDBJ whole genome shotgun (WGS) entry which is preliminary data.</text>
</comment>
<sequence>MHAQGLYDPRNEHDACGVGFIAHIKGVKSHSVVEQGLLILKNLDHRGAVGADKLMGDGAGILIQIPDQFYREEMAKQGVNLPPVGEYGVGMVFLPKESASRIACEQEIERAVLAEGQVVLGWRDVPIDVDMPMSPTVRAKEPVIRQIFIGRGQDIMVTDALERKLYVIRKSSGHAIQALNLLHGKEFFVPSMSARTVVYKGLLLADQVGLYYKDLQDARCVSALALVHQRFSTNTFPEWPLAHPYRLLAHNGEINTVKGNFNWMRAREGVMKSAVLGDDLKKLFPLIYEGQSDTACFDNALELLVMAGYPIAQAMMMMIPEAWENHTLMDDNRRAFYEYHAAMMEPWDGPAAMAFTDGRHIGGTLDRNGLRPARYIVTDDDFVVMASESGVLPIPESKIIKKWRLQPGKMFLIDLEAGRIIDDKELKDTYANAKPYKQWIESVRIKLDDLAAEKSEQNSEQALLDRQQAFGYTQEDLKFLMSPMAVQAEEATGSMGNDSPLAVMSNKNKTLYHYFKQLFAQVTNPPIDPIREAMVMSLVSFIGPKPNLLDTNNINPPMRLEVSQPILDYSDIARLRNISAHTGGKFRSHELDICYPVAWGKEGIEARLASLCAQAVDAVRSGHNILIISDRNLNAQNVAIPALLATSAIHLHLVSKGLRTSTGLVVETGSAREVHHFALLAGYGAEAIHPYLAMDTLCDLARGLPGDLSADKAIYNFQKAVGKGLMKVMSKMGISTYMSYCGAQIFEAIGLNKALVDKYFKGTASNVEGIGVFEVAEEALRLHRLAFGNDPVLANALDTGGEYAFRVRGEDHMWTPDAIAKLQHSARANNFSTYKEYAQIINDQSRRHMTLRGLFEFKLDPARAIPLDEVEPAKEIVKRFTTGAMSLGSISTEAHATLAIAMNRIGGKSNTGEGGEDEARYRMELKGIPIKKGETLASVIGKDQVEVDLPLLEGDSLRSKIKQVASGRFGVTADYLVSADQIQIKMAQGAKPGEGGQLPGHKVSEYIAKLRFSVPGVGLISPPPHHDIYSIEDLAQLIHDLKNVNPQASISVKLVSEVGVGTVAAGVAKAKADHVVIAGHDGGTGASPLSSIKHAGTPWELGLAETQQTLVLNGLRSRIRVQTDGQIKTGRDVVIAAMLGADELGFATAPLVAEGCIMMRKCHLNTCPVGVATQDPVLRAKFQGKPEHVVNFFFFVAEEARQIMAQLGIRTFNELIGRTDLLDKSKAVTHWKAKGLDFTRIFHQPQLRDATPLYQAEFQDHALENALDHKLIAQARPALDKGERVSFISPVKNVNRTVGTMLSGEVAKRYGHAGLPDDTIHIQLQGTAGQSAGAFLAHGITLDLVGEGNDYVGKGLSGGRIIVRPNTEFRGRAVDNIIIGNTVLYGAIAGEAFFSGVAGERFAVRNSGAVTVVEGTGDHGCEYMTGGTVVVLGNTGRNFAAGMSGGVAYVYDADGDFAKKCNMSMVALEPVLTAAEQEKAMPRAVWHSLQRNGAGQADEAILKGLIERHFKYTGSTRARALLDDWANARAKFVKVFPTEYKRALGELAAAREAKSKDKVAA</sequence>
<comment type="similarity">
    <text evidence="4">Belongs to the glutamate synthase family.</text>
</comment>
<dbReference type="PANTHER" id="PTHR11938">
    <property type="entry name" value="FAD NADPH DEHYDROGENASE/OXIDOREDUCTASE"/>
    <property type="match status" value="1"/>
</dbReference>
<organism evidence="22 23">
    <name type="scientific">Noviherbaspirillum pedocola</name>
    <dbReference type="NCBI Taxonomy" id="2801341"/>
    <lineage>
        <taxon>Bacteria</taxon>
        <taxon>Pseudomonadati</taxon>
        <taxon>Pseudomonadota</taxon>
        <taxon>Betaproteobacteria</taxon>
        <taxon>Burkholderiales</taxon>
        <taxon>Oxalobacteraceae</taxon>
        <taxon>Noviherbaspirillum</taxon>
    </lineage>
</organism>
<evidence type="ECO:0000256" key="16">
    <source>
        <dbReference type="ARBA" id="ARBA00023291"/>
    </source>
</evidence>
<comment type="catalytic activity">
    <reaction evidence="18">
        <text>2 L-glutamate + NADP(+) = L-glutamine + 2-oxoglutarate + NADPH + H(+)</text>
        <dbReference type="Rhea" id="RHEA:15501"/>
        <dbReference type="ChEBI" id="CHEBI:15378"/>
        <dbReference type="ChEBI" id="CHEBI:16810"/>
        <dbReference type="ChEBI" id="CHEBI:29985"/>
        <dbReference type="ChEBI" id="CHEBI:57783"/>
        <dbReference type="ChEBI" id="CHEBI:58349"/>
        <dbReference type="ChEBI" id="CHEBI:58359"/>
        <dbReference type="EC" id="1.4.1.13"/>
    </reaction>
</comment>
<keyword evidence="13" id="KW-0408">Iron</keyword>
<evidence type="ECO:0000256" key="20">
    <source>
        <dbReference type="ARBA" id="ARBA00079921"/>
    </source>
</evidence>
<evidence type="ECO:0000256" key="14">
    <source>
        <dbReference type="ARBA" id="ARBA00023014"/>
    </source>
</evidence>
<dbReference type="CDD" id="cd02808">
    <property type="entry name" value="GltS_FMN"/>
    <property type="match status" value="1"/>
</dbReference>
<dbReference type="GO" id="GO:0006537">
    <property type="term" value="P:glutamate biosynthetic process"/>
    <property type="evidence" value="ECO:0007669"/>
    <property type="project" value="UniProtKB-KW"/>
</dbReference>
<dbReference type="Pfam" id="PF04898">
    <property type="entry name" value="Glu_syn_central"/>
    <property type="match status" value="1"/>
</dbReference>
<keyword evidence="11" id="KW-0315">Glutamine amidotransferase</keyword>
<evidence type="ECO:0000256" key="9">
    <source>
        <dbReference type="ARBA" id="ARBA00022723"/>
    </source>
</evidence>
<comment type="cofactor">
    <cofactor evidence="2">
        <name>[3Fe-4S] cluster</name>
        <dbReference type="ChEBI" id="CHEBI:21137"/>
    </cofactor>
</comment>
<evidence type="ECO:0000313" key="23">
    <source>
        <dbReference type="Proteomes" id="UP000622890"/>
    </source>
</evidence>
<evidence type="ECO:0000256" key="18">
    <source>
        <dbReference type="ARBA" id="ARBA00048151"/>
    </source>
</evidence>
<dbReference type="Gene3D" id="2.160.20.60">
    <property type="entry name" value="Glutamate synthase, alpha subunit, C-terminal domain"/>
    <property type="match status" value="1"/>
</dbReference>
<keyword evidence="7" id="KW-0285">Flavoprotein</keyword>
<dbReference type="FunFam" id="3.20.20.70:FF:000031">
    <property type="entry name" value="Glutamate synthase 1 [NADH]"/>
    <property type="match status" value="1"/>
</dbReference>
<evidence type="ECO:0000256" key="1">
    <source>
        <dbReference type="ARBA" id="ARBA00001917"/>
    </source>
</evidence>
<protein>
    <recommendedName>
        <fullName evidence="19">Glutamate synthase [NADPH] large chain</fullName>
        <ecNumber evidence="5">1.4.1.13</ecNumber>
    </recommendedName>
    <alternativeName>
        <fullName evidence="20">Glutamate synthase subunit alpha</fullName>
    </alternativeName>
</protein>
<dbReference type="Pfam" id="PF01645">
    <property type="entry name" value="Glu_synthase"/>
    <property type="match status" value="1"/>
</dbReference>
<evidence type="ECO:0000259" key="21">
    <source>
        <dbReference type="PROSITE" id="PS51278"/>
    </source>
</evidence>
<evidence type="ECO:0000256" key="2">
    <source>
        <dbReference type="ARBA" id="ARBA00001927"/>
    </source>
</evidence>
<keyword evidence="12" id="KW-0560">Oxidoreductase</keyword>
<dbReference type="EMBL" id="JAEPBG010000001">
    <property type="protein sequence ID" value="MBK4733804.1"/>
    <property type="molecule type" value="Genomic_DNA"/>
</dbReference>
<keyword evidence="10" id="KW-0274">FAD</keyword>
<dbReference type="Gene3D" id="3.20.20.70">
    <property type="entry name" value="Aldolase class I"/>
    <property type="match status" value="2"/>
</dbReference>
<dbReference type="FunFam" id="3.60.20.10:FF:000001">
    <property type="entry name" value="Glutamate synthase, large subunit"/>
    <property type="match status" value="1"/>
</dbReference>
<evidence type="ECO:0000256" key="17">
    <source>
        <dbReference type="ARBA" id="ARBA00037898"/>
    </source>
</evidence>
<dbReference type="FunFam" id="3.20.20.70:FF:000053">
    <property type="entry name" value="Glutamate synthase large subunit"/>
    <property type="match status" value="1"/>
</dbReference>
<keyword evidence="6" id="KW-0028">Amino-acid biosynthesis</keyword>
<keyword evidence="16" id="KW-0003">3Fe-4S</keyword>
<dbReference type="PANTHER" id="PTHR11938:SF133">
    <property type="entry name" value="GLUTAMATE SYNTHASE (NADH)"/>
    <property type="match status" value="1"/>
</dbReference>
<comment type="pathway">
    <text evidence="17">Amino-acid biosynthesis; L-glutamate biosynthesis via GLT pathway; L-glutamate from 2-oxoglutarate and L-glutamine (NADP(+) route): step 1/1.</text>
</comment>
<keyword evidence="14" id="KW-0411">Iron-sulfur</keyword>
<comment type="cofactor">
    <cofactor evidence="1">
        <name>FMN</name>
        <dbReference type="ChEBI" id="CHEBI:58210"/>
    </cofactor>
</comment>
<dbReference type="CDD" id="cd00982">
    <property type="entry name" value="gltB_C"/>
    <property type="match status" value="1"/>
</dbReference>
<proteinExistence type="inferred from homology"/>
<accession>A0A934SQV9</accession>
<dbReference type="InterPro" id="IPR050711">
    <property type="entry name" value="ET-N_metabolism_enzyme"/>
</dbReference>
<evidence type="ECO:0000256" key="5">
    <source>
        <dbReference type="ARBA" id="ARBA00012079"/>
    </source>
</evidence>
<evidence type="ECO:0000256" key="10">
    <source>
        <dbReference type="ARBA" id="ARBA00022827"/>
    </source>
</evidence>
<evidence type="ECO:0000256" key="11">
    <source>
        <dbReference type="ARBA" id="ARBA00022962"/>
    </source>
</evidence>
<evidence type="ECO:0000256" key="6">
    <source>
        <dbReference type="ARBA" id="ARBA00022605"/>
    </source>
</evidence>
<name>A0A934SQV9_9BURK</name>
<dbReference type="InterPro" id="IPR029055">
    <property type="entry name" value="Ntn_hydrolases_N"/>
</dbReference>
<keyword evidence="23" id="KW-1185">Reference proteome</keyword>
<dbReference type="Proteomes" id="UP000622890">
    <property type="component" value="Unassembled WGS sequence"/>
</dbReference>
<evidence type="ECO:0000256" key="12">
    <source>
        <dbReference type="ARBA" id="ARBA00023002"/>
    </source>
</evidence>
<dbReference type="InterPro" id="IPR002932">
    <property type="entry name" value="Glu_synthdom"/>
</dbReference>
<comment type="cofactor">
    <cofactor evidence="3">
        <name>FAD</name>
        <dbReference type="ChEBI" id="CHEBI:57692"/>
    </cofactor>
</comment>
<dbReference type="InterPro" id="IPR036485">
    <property type="entry name" value="Glu_synth_asu_C_sf"/>
</dbReference>
<dbReference type="RefSeq" id="WP_200590526.1">
    <property type="nucleotide sequence ID" value="NZ_JAEPBG010000001.1"/>
</dbReference>
<keyword evidence="15" id="KW-0314">Glutamate biosynthesis</keyword>
<dbReference type="GO" id="GO:0046872">
    <property type="term" value="F:metal ion binding"/>
    <property type="evidence" value="ECO:0007669"/>
    <property type="project" value="UniProtKB-KW"/>
</dbReference>
<dbReference type="SUPFAM" id="SSF56235">
    <property type="entry name" value="N-terminal nucleophile aminohydrolases (Ntn hydrolases)"/>
    <property type="match status" value="1"/>
</dbReference>
<dbReference type="GO" id="GO:0004355">
    <property type="term" value="F:glutamate synthase (NADPH) activity"/>
    <property type="evidence" value="ECO:0007669"/>
    <property type="project" value="UniProtKB-EC"/>
</dbReference>
<evidence type="ECO:0000256" key="7">
    <source>
        <dbReference type="ARBA" id="ARBA00022630"/>
    </source>
</evidence>
<dbReference type="Pfam" id="PF00310">
    <property type="entry name" value="GATase_2"/>
    <property type="match status" value="1"/>
</dbReference>